<name>A0ABN2S464_9ACTN</name>
<proteinExistence type="predicted"/>
<evidence type="ECO:0008006" key="3">
    <source>
        <dbReference type="Google" id="ProtNLM"/>
    </source>
</evidence>
<evidence type="ECO:0000313" key="2">
    <source>
        <dbReference type="Proteomes" id="UP001499854"/>
    </source>
</evidence>
<sequence length="126" mass="13550">MTVLWPKGQPADHALTIKVLAKRNGDKIIANLSAANRSGQKVSLLTGTFGSAAAVDDTGQSMNFEDFDNAWTLKSPGNSPYLEQDEPMIGDMVIDAPKSGDTFNLYWTQAVDIGGIILIRDIPIVS</sequence>
<accession>A0ABN2S464</accession>
<evidence type="ECO:0000313" key="1">
    <source>
        <dbReference type="EMBL" id="GAA1980114.1"/>
    </source>
</evidence>
<protein>
    <recommendedName>
        <fullName evidence="3">DUF4352 domain-containing protein</fullName>
    </recommendedName>
</protein>
<dbReference type="EMBL" id="BAAAQM010000027">
    <property type="protein sequence ID" value="GAA1980114.1"/>
    <property type="molecule type" value="Genomic_DNA"/>
</dbReference>
<keyword evidence="2" id="KW-1185">Reference proteome</keyword>
<comment type="caution">
    <text evidence="1">The sequence shown here is derived from an EMBL/GenBank/DDBJ whole genome shotgun (WGS) entry which is preliminary data.</text>
</comment>
<dbReference type="Proteomes" id="UP001499854">
    <property type="component" value="Unassembled WGS sequence"/>
</dbReference>
<reference evidence="1 2" key="1">
    <citation type="journal article" date="2019" name="Int. J. Syst. Evol. Microbiol.">
        <title>The Global Catalogue of Microorganisms (GCM) 10K type strain sequencing project: providing services to taxonomists for standard genome sequencing and annotation.</title>
        <authorList>
            <consortium name="The Broad Institute Genomics Platform"/>
            <consortium name="The Broad Institute Genome Sequencing Center for Infectious Disease"/>
            <person name="Wu L."/>
            <person name="Ma J."/>
        </authorList>
    </citation>
    <scope>NUCLEOTIDE SEQUENCE [LARGE SCALE GENOMIC DNA]</scope>
    <source>
        <strain evidence="1 2">JCM 16013</strain>
    </source>
</reference>
<organism evidence="1 2">
    <name type="scientific">Catenulispora subtropica</name>
    <dbReference type="NCBI Taxonomy" id="450798"/>
    <lineage>
        <taxon>Bacteria</taxon>
        <taxon>Bacillati</taxon>
        <taxon>Actinomycetota</taxon>
        <taxon>Actinomycetes</taxon>
        <taxon>Catenulisporales</taxon>
        <taxon>Catenulisporaceae</taxon>
        <taxon>Catenulispora</taxon>
    </lineage>
</organism>
<gene>
    <name evidence="1" type="ORF">GCM10009838_46550</name>
</gene>